<dbReference type="EMBL" id="WHNP01000164">
    <property type="protein sequence ID" value="MPW23974.1"/>
    <property type="molecule type" value="Genomic_DNA"/>
</dbReference>
<keyword evidence="4" id="KW-1185">Reference proteome</keyword>
<feature type="compositionally biased region" description="Polar residues" evidence="1">
    <location>
        <begin position="85"/>
        <end position="94"/>
    </location>
</feature>
<gene>
    <name evidence="3" type="ORF">GCT13_46740</name>
</gene>
<evidence type="ECO:0000313" key="3">
    <source>
        <dbReference type="EMBL" id="MPW23974.1"/>
    </source>
</evidence>
<feature type="chain" id="PRO_5031071810" evidence="2">
    <location>
        <begin position="23"/>
        <end position="94"/>
    </location>
</feature>
<evidence type="ECO:0000313" key="4">
    <source>
        <dbReference type="Proteomes" id="UP000484381"/>
    </source>
</evidence>
<reference evidence="3 4" key="1">
    <citation type="submission" date="2019-10" db="EMBL/GenBank/DDBJ databases">
        <title>Paraburkholderia sp. isolated from nodules of Mimosa pudica from Brazilian Atlantic Forest soils.</title>
        <authorList>
            <person name="Paulitsch F."/>
            <person name="Hungria M."/>
            <person name="Dall'Agnol R."/>
        </authorList>
    </citation>
    <scope>NUCLEOTIDE SEQUENCE [LARGE SCALE GENOMIC DNA]</scope>
    <source>
        <strain evidence="3 4">CNPSo 3157</strain>
    </source>
</reference>
<sequence>MKSFVFAAVTVSVLAAPAISLAQQSGSTVTREQVKAELKELEEAGYNPIRRDPNYPDDIRAAQARVAARHGTTPGQTGYGPAAGGSSQSGVPSN</sequence>
<name>A0A7X1NL45_9BURK</name>
<protein>
    <submittedName>
        <fullName evidence="3">DUF4148 domain-containing protein</fullName>
    </submittedName>
</protein>
<dbReference type="Proteomes" id="UP000484381">
    <property type="component" value="Unassembled WGS sequence"/>
</dbReference>
<accession>A0A7X1NL45</accession>
<dbReference type="AlphaFoldDB" id="A0A7X1NL45"/>
<feature type="signal peptide" evidence="2">
    <location>
        <begin position="1"/>
        <end position="22"/>
    </location>
</feature>
<dbReference type="Pfam" id="PF13663">
    <property type="entry name" value="DUF4148"/>
    <property type="match status" value="1"/>
</dbReference>
<evidence type="ECO:0000256" key="2">
    <source>
        <dbReference type="SAM" id="SignalP"/>
    </source>
</evidence>
<evidence type="ECO:0000256" key="1">
    <source>
        <dbReference type="SAM" id="MobiDB-lite"/>
    </source>
</evidence>
<comment type="caution">
    <text evidence="3">The sequence shown here is derived from an EMBL/GenBank/DDBJ whole genome shotgun (WGS) entry which is preliminary data.</text>
</comment>
<keyword evidence="2" id="KW-0732">Signal</keyword>
<organism evidence="3 4">
    <name type="scientific">Paraburkholderia franconis</name>
    <dbReference type="NCBI Taxonomy" id="2654983"/>
    <lineage>
        <taxon>Bacteria</taxon>
        <taxon>Pseudomonadati</taxon>
        <taxon>Pseudomonadota</taxon>
        <taxon>Betaproteobacteria</taxon>
        <taxon>Burkholderiales</taxon>
        <taxon>Burkholderiaceae</taxon>
        <taxon>Paraburkholderia</taxon>
    </lineage>
</organism>
<feature type="region of interest" description="Disordered" evidence="1">
    <location>
        <begin position="66"/>
        <end position="94"/>
    </location>
</feature>
<proteinExistence type="predicted"/>
<dbReference type="InterPro" id="IPR025421">
    <property type="entry name" value="DUF4148"/>
</dbReference>
<dbReference type="RefSeq" id="WP_152768345.1">
    <property type="nucleotide sequence ID" value="NZ_WHNP01000164.1"/>
</dbReference>